<evidence type="ECO:0000313" key="2">
    <source>
        <dbReference type="Proteomes" id="UP000192601"/>
    </source>
</evidence>
<evidence type="ECO:0000313" key="1">
    <source>
        <dbReference type="EMBL" id="ORB73107.1"/>
    </source>
</evidence>
<gene>
    <name evidence="1" type="ORF">BST44_16175</name>
</gene>
<dbReference type="EMBL" id="MVIJ01000023">
    <property type="protein sequence ID" value="ORB73107.1"/>
    <property type="molecule type" value="Genomic_DNA"/>
</dbReference>
<dbReference type="AlphaFoldDB" id="A0A1X0KD53"/>
<accession>A0A1X0KD53</accession>
<reference evidence="1 2" key="1">
    <citation type="submission" date="2017-02" db="EMBL/GenBank/DDBJ databases">
        <title>The new phylogeny of genus Mycobacterium.</title>
        <authorList>
            <person name="Tortoli E."/>
            <person name="Trovato A."/>
            <person name="Cirillo D.M."/>
        </authorList>
    </citation>
    <scope>NUCLEOTIDE SEQUENCE [LARGE SCALE GENOMIC DNA]</scope>
    <source>
        <strain evidence="1 2">DSM 43992</strain>
    </source>
</reference>
<dbReference type="STRING" id="1783.BST44_16175"/>
<dbReference type="InterPro" id="IPR029058">
    <property type="entry name" value="AB_hydrolase_fold"/>
</dbReference>
<sequence length="101" mass="10778">MRYFTAGTGPTLVLLHPVRTQLDYFQRVVPGARYDEPALRSAVVEFVRALDLRDATLAGESMGGALALLASIELADSVSAWSPSTPTTIRAGWNEATGSPT</sequence>
<comment type="caution">
    <text evidence="1">The sequence shown here is derived from an EMBL/GenBank/DDBJ whole genome shotgun (WGS) entry which is preliminary data.</text>
</comment>
<dbReference type="Gene3D" id="3.40.50.1820">
    <property type="entry name" value="alpha/beta hydrolase"/>
    <property type="match status" value="1"/>
</dbReference>
<dbReference type="Proteomes" id="UP000192601">
    <property type="component" value="Unassembled WGS sequence"/>
</dbReference>
<name>A0A1X0KD53_MYCSC</name>
<organism evidence="1 2">
    <name type="scientific">Mycobacterium scrofulaceum</name>
    <dbReference type="NCBI Taxonomy" id="1783"/>
    <lineage>
        <taxon>Bacteria</taxon>
        <taxon>Bacillati</taxon>
        <taxon>Actinomycetota</taxon>
        <taxon>Actinomycetes</taxon>
        <taxon>Mycobacteriales</taxon>
        <taxon>Mycobacteriaceae</taxon>
        <taxon>Mycobacterium</taxon>
    </lineage>
</organism>
<protein>
    <submittedName>
        <fullName evidence="1">Uncharacterized protein</fullName>
    </submittedName>
</protein>
<keyword evidence="2" id="KW-1185">Reference proteome</keyword>
<proteinExistence type="predicted"/>
<dbReference type="SUPFAM" id="SSF53474">
    <property type="entry name" value="alpha/beta-Hydrolases"/>
    <property type="match status" value="1"/>
</dbReference>
<dbReference type="RefSeq" id="WP_208619814.1">
    <property type="nucleotide sequence ID" value="NZ_MVIJ01000023.1"/>
</dbReference>